<dbReference type="PANTHER" id="PTHR42648">
    <property type="entry name" value="TRANSPOSASE, PUTATIVE-RELATED"/>
    <property type="match status" value="1"/>
</dbReference>
<sequence>AGIQRHLTAPYSPQQNGVVEHRNRSVMAMARSLLKGMLVPGRFLGEAVRHAVYLLNRLLTKAMGDWTPFEAWTGRKPQLGHLRVFGCTAHAKITTPNQKKLDDRSTPYVYLGVVEGSKAHRLFDPRRGRIHVSRDVIFEENVPWQWSAVAGEQNSTEFTVEEDGVDAPPAHPVPRYRAPSPAVPQSHLASPVGASPSLPTSP</sequence>
<dbReference type="GO" id="GO:0015074">
    <property type="term" value="P:DNA integration"/>
    <property type="evidence" value="ECO:0007669"/>
    <property type="project" value="InterPro"/>
</dbReference>
<reference evidence="4" key="2">
    <citation type="submission" date="2018-04" db="EMBL/GenBank/DDBJ databases">
        <title>OglaRS2 (Oryza glaberrima Reference Sequence Version 2).</title>
        <authorList>
            <person name="Zhang J."/>
            <person name="Kudrna D."/>
            <person name="Lee S."/>
            <person name="Talag J."/>
            <person name="Rajasekar S."/>
            <person name="Wing R.A."/>
        </authorList>
    </citation>
    <scope>NUCLEOTIDE SEQUENCE [LARGE SCALE GENOMIC DNA]</scope>
    <source>
        <strain evidence="4">cv. IRGC 96717</strain>
    </source>
</reference>
<evidence type="ECO:0000259" key="2">
    <source>
        <dbReference type="PROSITE" id="PS50994"/>
    </source>
</evidence>
<dbReference type="SUPFAM" id="SSF53098">
    <property type="entry name" value="Ribonuclease H-like"/>
    <property type="match status" value="1"/>
</dbReference>
<name>I1QKJ2_ORYGL</name>
<organism evidence="3 4">
    <name type="scientific">Oryza glaberrima</name>
    <name type="common">African rice</name>
    <dbReference type="NCBI Taxonomy" id="4538"/>
    <lineage>
        <taxon>Eukaryota</taxon>
        <taxon>Viridiplantae</taxon>
        <taxon>Streptophyta</taxon>
        <taxon>Embryophyta</taxon>
        <taxon>Tracheophyta</taxon>
        <taxon>Spermatophyta</taxon>
        <taxon>Magnoliopsida</taxon>
        <taxon>Liliopsida</taxon>
        <taxon>Poales</taxon>
        <taxon>Poaceae</taxon>
        <taxon>BOP clade</taxon>
        <taxon>Oryzoideae</taxon>
        <taxon>Oryzeae</taxon>
        <taxon>Oryzinae</taxon>
        <taxon>Oryza</taxon>
    </lineage>
</organism>
<dbReference type="HOGENOM" id="CLU_103562_0_0_1"/>
<dbReference type="PROSITE" id="PS50994">
    <property type="entry name" value="INTEGRASE"/>
    <property type="match status" value="1"/>
</dbReference>
<dbReference type="GO" id="GO:0003676">
    <property type="term" value="F:nucleic acid binding"/>
    <property type="evidence" value="ECO:0007669"/>
    <property type="project" value="InterPro"/>
</dbReference>
<dbReference type="Pfam" id="PF25597">
    <property type="entry name" value="SH3_retrovirus"/>
    <property type="match status" value="1"/>
</dbReference>
<dbReference type="eggNOG" id="KOG0017">
    <property type="taxonomic scope" value="Eukaryota"/>
</dbReference>
<keyword evidence="4" id="KW-1185">Reference proteome</keyword>
<dbReference type="AlphaFoldDB" id="I1QKJ2"/>
<dbReference type="InterPro" id="IPR057670">
    <property type="entry name" value="SH3_retrovirus"/>
</dbReference>
<dbReference type="InterPro" id="IPR039537">
    <property type="entry name" value="Retrotran_Ty1/copia-like"/>
</dbReference>
<dbReference type="Gene3D" id="3.30.420.10">
    <property type="entry name" value="Ribonuclease H-like superfamily/Ribonuclease H"/>
    <property type="match status" value="1"/>
</dbReference>
<feature type="region of interest" description="Disordered" evidence="1">
    <location>
        <begin position="159"/>
        <end position="202"/>
    </location>
</feature>
<reference evidence="3" key="1">
    <citation type="submission" date="2015-06" db="UniProtKB">
        <authorList>
            <consortium name="EnsemblPlants"/>
        </authorList>
    </citation>
    <scope>IDENTIFICATION</scope>
</reference>
<evidence type="ECO:0000313" key="3">
    <source>
        <dbReference type="EnsemblPlants" id="ORGLA08G0194300.1"/>
    </source>
</evidence>
<evidence type="ECO:0000256" key="1">
    <source>
        <dbReference type="SAM" id="MobiDB-lite"/>
    </source>
</evidence>
<dbReference type="InterPro" id="IPR036397">
    <property type="entry name" value="RNaseH_sf"/>
</dbReference>
<dbReference type="OMA" id="ITHTYEN"/>
<dbReference type="Proteomes" id="UP000007306">
    <property type="component" value="Unassembled WGS sequence"/>
</dbReference>
<dbReference type="Gramene" id="ORGLA08G0194300.1">
    <property type="protein sequence ID" value="ORGLA08G0194300.1"/>
    <property type="gene ID" value="ORGLA08G0194300"/>
</dbReference>
<dbReference type="STRING" id="4538.I1QKJ2"/>
<protein>
    <recommendedName>
        <fullName evidence="2">Integrase catalytic domain-containing protein</fullName>
    </recommendedName>
</protein>
<feature type="domain" description="Integrase catalytic" evidence="2">
    <location>
        <begin position="1"/>
        <end position="76"/>
    </location>
</feature>
<dbReference type="InterPro" id="IPR012337">
    <property type="entry name" value="RNaseH-like_sf"/>
</dbReference>
<dbReference type="PANTHER" id="PTHR42648:SF25">
    <property type="entry name" value="RNA-DIRECTED DNA POLYMERASE"/>
    <property type="match status" value="1"/>
</dbReference>
<accession>I1QKJ2</accession>
<dbReference type="EnsemblPlants" id="ORGLA08G0194300.1">
    <property type="protein sequence ID" value="ORGLA08G0194300.1"/>
    <property type="gene ID" value="ORGLA08G0194300"/>
</dbReference>
<evidence type="ECO:0000313" key="4">
    <source>
        <dbReference type="Proteomes" id="UP000007306"/>
    </source>
</evidence>
<dbReference type="InterPro" id="IPR001584">
    <property type="entry name" value="Integrase_cat-core"/>
</dbReference>
<proteinExistence type="predicted"/>